<dbReference type="Gene3D" id="3.40.50.12780">
    <property type="entry name" value="N-terminal domain of ligase-like"/>
    <property type="match status" value="1"/>
</dbReference>
<keyword evidence="2" id="KW-1185">Reference proteome</keyword>
<dbReference type="AlphaFoldDB" id="A0A7U4QL90"/>
<dbReference type="SUPFAM" id="SSF56801">
    <property type="entry name" value="Acetyl-CoA synthetase-like"/>
    <property type="match status" value="1"/>
</dbReference>
<name>A0A7U4QL90_DESA2</name>
<sequence length="472" mass="55935">MISITQFKKVYEKSPLLFKRLLGYFLSPIPPEFLYGKNFRIYRAFLKKSQWWDKKKLEEYQLQQLHNIIKYSYENVPYYKKIFDERGIKPKDIQTFDDLEKIPFLTKDIIKKNFHKLISRKFPRYKMVYVSTGGTSGKRLYFLEPAESFAIEWAFITTMWERVGFKLSDIRIVVTDVPIKGKLWEFDCIKREWRFSPFHLSQKNLQKYIEKFREINCQYIHGYPSSLTVLAKFILNNQIYNLPKFKAVLLGSEPVFLWQKELIKKAFNTRVFSWYGQTEKVILAGECEKSQIYHIFPEYGYIEVVNSNGKRVSQEGEFGELVGTGFYNFAMPFIRYKPGDWGQVINKTCKCGRNYPLLTKIDAKRIVNMIVTKHGHLISTTALNFRNPKILNNVEKFQFYQEKEGELILKIVKGKNYKADDTLKIMNELNNQIGHAVELKIVFVDKIPLTERGKQKILEQKLNIENYLQMSK</sequence>
<dbReference type="EMBL" id="CP013015">
    <property type="protein sequence ID" value="AMM41435.1"/>
    <property type="molecule type" value="Genomic_DNA"/>
</dbReference>
<dbReference type="KEGG" id="daw:HS1_001641"/>
<dbReference type="InterPro" id="IPR053158">
    <property type="entry name" value="CapK_Type1_Caps_Biosynth"/>
</dbReference>
<reference evidence="1 2" key="1">
    <citation type="submission" date="2015-10" db="EMBL/GenBank/DDBJ databases">
        <title>Candidatus Desulfofervidus auxilii, a hydrogenotrophic sulfate-reducing bacterium involved in the thermophilic anaerobic oxidation of methane.</title>
        <authorList>
            <person name="Krukenberg V."/>
            <person name="Richter M."/>
            <person name="Wegener G."/>
        </authorList>
    </citation>
    <scope>NUCLEOTIDE SEQUENCE [LARGE SCALE GENOMIC DNA]</scope>
    <source>
        <strain evidence="1 2">HS1</strain>
    </source>
</reference>
<dbReference type="PANTHER" id="PTHR36932:SF1">
    <property type="entry name" value="CAPSULAR POLYSACCHARIDE BIOSYNTHESIS PROTEIN"/>
    <property type="match status" value="1"/>
</dbReference>
<dbReference type="RefSeq" id="WP_066063734.1">
    <property type="nucleotide sequence ID" value="NZ_CP013015.1"/>
</dbReference>
<accession>A0A7U4QL90</accession>
<evidence type="ECO:0000313" key="2">
    <source>
        <dbReference type="Proteomes" id="UP000070560"/>
    </source>
</evidence>
<organism evidence="1 2">
    <name type="scientific">Desulfofervidus auxilii</name>
    <dbReference type="NCBI Taxonomy" id="1621989"/>
    <lineage>
        <taxon>Bacteria</taxon>
        <taxon>Pseudomonadati</taxon>
        <taxon>Thermodesulfobacteriota</taxon>
        <taxon>Candidatus Desulfofervidia</taxon>
        <taxon>Candidatus Desulfofervidales</taxon>
        <taxon>Candidatus Desulfofervidaceae</taxon>
        <taxon>Candidatus Desulfofervidus</taxon>
    </lineage>
</organism>
<dbReference type="Proteomes" id="UP000070560">
    <property type="component" value="Chromosome"/>
</dbReference>
<dbReference type="PANTHER" id="PTHR36932">
    <property type="entry name" value="CAPSULAR POLYSACCHARIDE BIOSYNTHESIS PROTEIN"/>
    <property type="match status" value="1"/>
</dbReference>
<dbReference type="InterPro" id="IPR042099">
    <property type="entry name" value="ANL_N_sf"/>
</dbReference>
<protein>
    <submittedName>
        <fullName evidence="1">Coenzyme F390 synthetase</fullName>
    </submittedName>
</protein>
<gene>
    <name evidence="1" type="ORF">HS1_001641</name>
</gene>
<evidence type="ECO:0000313" key="1">
    <source>
        <dbReference type="EMBL" id="AMM41435.1"/>
    </source>
</evidence>
<dbReference type="OrthoDB" id="5484550at2"/>
<proteinExistence type="predicted"/>